<dbReference type="Proteomes" id="UP000996601">
    <property type="component" value="Unassembled WGS sequence"/>
</dbReference>
<dbReference type="RefSeq" id="WP_256115092.1">
    <property type="nucleotide sequence ID" value="NZ_WHSB02000001.1"/>
</dbReference>
<organism evidence="3 4">
    <name type="scientific">Shinella lacus</name>
    <dbReference type="NCBI Taxonomy" id="2654216"/>
    <lineage>
        <taxon>Bacteria</taxon>
        <taxon>Pseudomonadati</taxon>
        <taxon>Pseudomonadota</taxon>
        <taxon>Alphaproteobacteria</taxon>
        <taxon>Hyphomicrobiales</taxon>
        <taxon>Rhizobiaceae</taxon>
        <taxon>Shinella</taxon>
    </lineage>
</organism>
<evidence type="ECO:0000313" key="3">
    <source>
        <dbReference type="EMBL" id="MCQ4629002.1"/>
    </source>
</evidence>
<dbReference type="Gene3D" id="3.40.190.10">
    <property type="entry name" value="Periplasmic binding protein-like II"/>
    <property type="match status" value="1"/>
</dbReference>
<dbReference type="EMBL" id="WHSB02000001">
    <property type="protein sequence ID" value="MCQ4629002.1"/>
    <property type="molecule type" value="Genomic_DNA"/>
</dbReference>
<dbReference type="SUPFAM" id="SSF53850">
    <property type="entry name" value="Periplasmic binding protein-like II"/>
    <property type="match status" value="1"/>
</dbReference>
<dbReference type="PANTHER" id="PTHR42928:SF5">
    <property type="entry name" value="BLR1237 PROTEIN"/>
    <property type="match status" value="1"/>
</dbReference>
<accession>A0ABT1R1E7</accession>
<evidence type="ECO:0000313" key="4">
    <source>
        <dbReference type="Proteomes" id="UP000996601"/>
    </source>
</evidence>
<dbReference type="CDD" id="cd13578">
    <property type="entry name" value="PBP2_Bug27"/>
    <property type="match status" value="1"/>
</dbReference>
<evidence type="ECO:0000256" key="1">
    <source>
        <dbReference type="ARBA" id="ARBA00006987"/>
    </source>
</evidence>
<name>A0ABT1R1E7_9HYPH</name>
<dbReference type="Gene3D" id="3.40.190.150">
    <property type="entry name" value="Bordetella uptake gene, domain 1"/>
    <property type="match status" value="1"/>
</dbReference>
<keyword evidence="4" id="KW-1185">Reference proteome</keyword>
<proteinExistence type="inferred from homology"/>
<dbReference type="PANTHER" id="PTHR42928">
    <property type="entry name" value="TRICARBOXYLATE-BINDING PROTEIN"/>
    <property type="match status" value="1"/>
</dbReference>
<evidence type="ECO:0000256" key="2">
    <source>
        <dbReference type="SAM" id="SignalP"/>
    </source>
</evidence>
<sequence length="336" mass="35260">MAGISTKGGTVMKRLTGWLFAFCAMALAIQPHAVQAQETYPNQAIRFVVPFPPGGGADTLARIAGEAAGKQLGQQFIIENQPGAGGNLAAIVVKDAAPDGYTLLQGNVAHTIGMSLYDDPGYEIQQDFVPIIRLGSSAFILAVGPNVQVKTLQEFVELARSKPGELTYGSSGNGGPSHLAMEMLKSTAGIDVRHIPYKGAAPVLTDLLGGRIDAAFLTLPAAIPQIEAGAIKGLAVTSAQRSMLAANFPTVAESGYPGYEAVTWFGLMAPKGTPAEIIGKLHKVFQGVISDPVIRQGLLDRGFDVVDNTAEEFAAFVSSETKKWAVTVEQSHAKAD</sequence>
<protein>
    <submittedName>
        <fullName evidence="3">Tripartite tricarboxylate transporter substrate binding protein</fullName>
    </submittedName>
</protein>
<comment type="similarity">
    <text evidence="1">Belongs to the UPF0065 (bug) family.</text>
</comment>
<dbReference type="Pfam" id="PF03401">
    <property type="entry name" value="TctC"/>
    <property type="match status" value="1"/>
</dbReference>
<feature type="signal peptide" evidence="2">
    <location>
        <begin position="1"/>
        <end position="36"/>
    </location>
</feature>
<feature type="chain" id="PRO_5046702903" evidence="2">
    <location>
        <begin position="37"/>
        <end position="336"/>
    </location>
</feature>
<keyword evidence="2" id="KW-0732">Signal</keyword>
<dbReference type="PIRSF" id="PIRSF017082">
    <property type="entry name" value="YflP"/>
    <property type="match status" value="1"/>
</dbReference>
<gene>
    <name evidence="3" type="ORF">GB927_003065</name>
</gene>
<dbReference type="InterPro" id="IPR042100">
    <property type="entry name" value="Bug_dom1"/>
</dbReference>
<comment type="caution">
    <text evidence="3">The sequence shown here is derived from an EMBL/GenBank/DDBJ whole genome shotgun (WGS) entry which is preliminary data.</text>
</comment>
<dbReference type="InterPro" id="IPR005064">
    <property type="entry name" value="BUG"/>
</dbReference>
<reference evidence="3" key="1">
    <citation type="submission" date="2021-07" db="EMBL/GenBank/DDBJ databases">
        <title>Shinella sp. nov., a novel member of the genus Shinella from water.</title>
        <authorList>
            <person name="Deng Y."/>
        </authorList>
    </citation>
    <scope>NUCLEOTIDE SEQUENCE</scope>
    <source>
        <strain evidence="3">CPCC 100929</strain>
    </source>
</reference>